<feature type="coiled-coil region" evidence="1">
    <location>
        <begin position="92"/>
        <end position="119"/>
    </location>
</feature>
<proteinExistence type="predicted"/>
<evidence type="ECO:0000256" key="1">
    <source>
        <dbReference type="SAM" id="Coils"/>
    </source>
</evidence>
<accession>A0A3P7IJP3</accession>
<dbReference type="EMBL" id="UYYB01013963">
    <property type="protein sequence ID" value="VDM69896.1"/>
    <property type="molecule type" value="Genomic_DNA"/>
</dbReference>
<reference evidence="2 3" key="1">
    <citation type="submission" date="2018-11" db="EMBL/GenBank/DDBJ databases">
        <authorList>
            <consortium name="Pathogen Informatics"/>
        </authorList>
    </citation>
    <scope>NUCLEOTIDE SEQUENCE [LARGE SCALE GENOMIC DNA]</scope>
</reference>
<name>A0A3P7IJP3_STRVU</name>
<dbReference type="Proteomes" id="UP000270094">
    <property type="component" value="Unassembled WGS sequence"/>
</dbReference>
<feature type="coiled-coil region" evidence="1">
    <location>
        <begin position="39"/>
        <end position="66"/>
    </location>
</feature>
<evidence type="ECO:0000313" key="2">
    <source>
        <dbReference type="EMBL" id="VDM69896.1"/>
    </source>
</evidence>
<dbReference type="AlphaFoldDB" id="A0A3P7IJP3"/>
<keyword evidence="1" id="KW-0175">Coiled coil</keyword>
<organism evidence="2 3">
    <name type="scientific">Strongylus vulgaris</name>
    <name type="common">Blood worm</name>
    <dbReference type="NCBI Taxonomy" id="40348"/>
    <lineage>
        <taxon>Eukaryota</taxon>
        <taxon>Metazoa</taxon>
        <taxon>Ecdysozoa</taxon>
        <taxon>Nematoda</taxon>
        <taxon>Chromadorea</taxon>
        <taxon>Rhabditida</taxon>
        <taxon>Rhabditina</taxon>
        <taxon>Rhabditomorpha</taxon>
        <taxon>Strongyloidea</taxon>
        <taxon>Strongylidae</taxon>
        <taxon>Strongylus</taxon>
    </lineage>
</organism>
<keyword evidence="3" id="KW-1185">Reference proteome</keyword>
<protein>
    <submittedName>
        <fullName evidence="2">Uncharacterized protein</fullName>
    </submittedName>
</protein>
<gene>
    <name evidence="2" type="ORF">SVUK_LOCUS4894</name>
</gene>
<evidence type="ECO:0000313" key="3">
    <source>
        <dbReference type="Proteomes" id="UP000270094"/>
    </source>
</evidence>
<sequence>MIIRFANIVQARRGLIACVSARNIHSKKIDESGKGLNKKKAVAKEVIEAERKGKQAEKKIAEHSKNLKASTIDEVKAPKESLKRLYPSGDVRKVHDNSLEKIQQRVEHVKEEKKKAENVKGVIGKAMHESYAGHIQKKS</sequence>